<protein>
    <submittedName>
        <fullName evidence="2">Uncharacterized protein</fullName>
    </submittedName>
</protein>
<evidence type="ECO:0000256" key="1">
    <source>
        <dbReference type="SAM" id="MobiDB-lite"/>
    </source>
</evidence>
<accession>A0A0S4WL78</accession>
<proteinExistence type="predicted"/>
<feature type="region of interest" description="Disordered" evidence="1">
    <location>
        <begin position="51"/>
        <end position="133"/>
    </location>
</feature>
<sequence length="150" mass="16723">MAAAVKLGRHYALNSQAEALRLWYQGTMTKSAIARMFGIHMLSIKRAIKRHQASMQPSLARRGIKKESARWASTTETGIAKKYANAKPNKKPSISQSSPTENSRRYAPTSHASETSRHQRHRSGNPDGPSCLWHGSPSSPLLFAVFKHMR</sequence>
<dbReference type="AlphaFoldDB" id="A0A0S4WL78"/>
<evidence type="ECO:0000313" key="2">
    <source>
        <dbReference type="EMBL" id="CUV47002.1"/>
    </source>
</evidence>
<gene>
    <name evidence="2" type="ORF">TO10_v1_780009</name>
</gene>
<name>A0A0S4WL78_RALSL</name>
<reference evidence="2" key="1">
    <citation type="submission" date="2015-10" db="EMBL/GenBank/DDBJ databases">
        <authorList>
            <person name="Gilbert D.G."/>
        </authorList>
    </citation>
    <scope>NUCLEOTIDE SEQUENCE</scope>
    <source>
        <strain evidence="2">Phyl III-seqv23</strain>
    </source>
</reference>
<organism evidence="2">
    <name type="scientific">Ralstonia solanacearum</name>
    <name type="common">Pseudomonas solanacearum</name>
    <dbReference type="NCBI Taxonomy" id="305"/>
    <lineage>
        <taxon>Bacteria</taxon>
        <taxon>Pseudomonadati</taxon>
        <taxon>Pseudomonadota</taxon>
        <taxon>Betaproteobacteria</taxon>
        <taxon>Burkholderiales</taxon>
        <taxon>Burkholderiaceae</taxon>
        <taxon>Ralstonia</taxon>
        <taxon>Ralstonia solanacearum species complex</taxon>
    </lineage>
</organism>
<dbReference type="EMBL" id="LN899827">
    <property type="protein sequence ID" value="CUV47002.1"/>
    <property type="molecule type" value="Genomic_DNA"/>
</dbReference>